<reference evidence="3 4" key="1">
    <citation type="submission" date="2016-10" db="EMBL/GenBank/DDBJ databases">
        <authorList>
            <person name="de Groot N.N."/>
        </authorList>
    </citation>
    <scope>NUCLEOTIDE SEQUENCE [LARGE SCALE GENOMIC DNA]</scope>
    <source>
        <strain evidence="3 4">DSM 45317</strain>
    </source>
</reference>
<keyword evidence="4" id="KW-1185">Reference proteome</keyword>
<proteinExistence type="predicted"/>
<feature type="transmembrane region" description="Helical" evidence="2">
    <location>
        <begin position="206"/>
        <end position="224"/>
    </location>
</feature>
<gene>
    <name evidence="3" type="ORF">SAMN04488085_103147</name>
</gene>
<evidence type="ECO:0000256" key="1">
    <source>
        <dbReference type="SAM" id="MobiDB-lite"/>
    </source>
</evidence>
<evidence type="ECO:0000256" key="2">
    <source>
        <dbReference type="SAM" id="Phobius"/>
    </source>
</evidence>
<dbReference type="Proteomes" id="UP000199152">
    <property type="component" value="Unassembled WGS sequence"/>
</dbReference>
<protein>
    <recommendedName>
        <fullName evidence="5">Oligosaccharide repeat unit polymerase</fullName>
    </recommendedName>
</protein>
<organism evidence="3 4">
    <name type="scientific">Geodermatophilus ruber</name>
    <dbReference type="NCBI Taxonomy" id="504800"/>
    <lineage>
        <taxon>Bacteria</taxon>
        <taxon>Bacillati</taxon>
        <taxon>Actinomycetota</taxon>
        <taxon>Actinomycetes</taxon>
        <taxon>Geodermatophilales</taxon>
        <taxon>Geodermatophilaceae</taxon>
        <taxon>Geodermatophilus</taxon>
    </lineage>
</organism>
<dbReference type="RefSeq" id="WP_177212666.1">
    <property type="nucleotide sequence ID" value="NZ_FOSW01000003.1"/>
</dbReference>
<keyword evidence="2" id="KW-0812">Transmembrane</keyword>
<evidence type="ECO:0000313" key="4">
    <source>
        <dbReference type="Proteomes" id="UP000199152"/>
    </source>
</evidence>
<name>A0A1I4BQK6_9ACTN</name>
<feature type="transmembrane region" description="Helical" evidence="2">
    <location>
        <begin position="6"/>
        <end position="22"/>
    </location>
</feature>
<keyword evidence="2" id="KW-1133">Transmembrane helix</keyword>
<feature type="transmembrane region" description="Helical" evidence="2">
    <location>
        <begin position="156"/>
        <end position="174"/>
    </location>
</feature>
<evidence type="ECO:0000313" key="3">
    <source>
        <dbReference type="EMBL" id="SFK70823.1"/>
    </source>
</evidence>
<feature type="transmembrane region" description="Helical" evidence="2">
    <location>
        <begin position="113"/>
        <end position="136"/>
    </location>
</feature>
<keyword evidence="2" id="KW-0472">Membrane</keyword>
<accession>A0A1I4BQK6</accession>
<dbReference type="EMBL" id="FOSW01000003">
    <property type="protein sequence ID" value="SFK70823.1"/>
    <property type="molecule type" value="Genomic_DNA"/>
</dbReference>
<dbReference type="STRING" id="504800.SAMN04488085_103147"/>
<feature type="transmembrane region" description="Helical" evidence="2">
    <location>
        <begin position="72"/>
        <end position="92"/>
    </location>
</feature>
<feature type="transmembrane region" description="Helical" evidence="2">
    <location>
        <begin position="360"/>
        <end position="383"/>
    </location>
</feature>
<sequence length="470" mass="50627">MLVPLLAVVASIVVWVRVYHRLVHHPLDLMALTLYYLALQLLWRPLVLAIGLDTPFPTQLFAARETGTLIVLGQGVVVLFLLGLWAGARWLSPLVGPARLLYPMSRGSLPPRTLLLLAVALTAAAFAATVLLWIRYGGPAGLIQAAKVDRDIAESRALRSIPMLAALFGVAAFFSVRRAPLSRLVALGLVALNGYLSWTWGARDVPVISVIALVAGSLVFGAVGRRAAVRTGWDWLRDPRWRRRFLLVPVLALLLAFSLRTARDTVLWGDLAPTIEGQSTVRMMAVATNNTFYDSLLLLLDDWPEEFDFRDGQDFVDGTVAAVPSAIAGEQEPFVSPAVQLAQTYIDRNNGFPATAAGDWYVNFGVLGVLLGGLVSGLIARAGQLALRRFLRDPLVWGFSLVFAVRIFPGGLWVTSLPKWVGIGLPIIAVALLVNLFVRRDSDAGTSPESPGSPAPVLPDGAPGPTASAS</sequence>
<feature type="transmembrane region" description="Helical" evidence="2">
    <location>
        <begin position="420"/>
        <end position="438"/>
    </location>
</feature>
<feature type="transmembrane region" description="Helical" evidence="2">
    <location>
        <begin position="34"/>
        <end position="52"/>
    </location>
</feature>
<evidence type="ECO:0008006" key="5">
    <source>
        <dbReference type="Google" id="ProtNLM"/>
    </source>
</evidence>
<dbReference type="InParanoid" id="A0A1I4BQK6"/>
<feature type="transmembrane region" description="Helical" evidence="2">
    <location>
        <begin position="395"/>
        <end position="414"/>
    </location>
</feature>
<dbReference type="AlphaFoldDB" id="A0A1I4BQK6"/>
<feature type="transmembrane region" description="Helical" evidence="2">
    <location>
        <begin position="245"/>
        <end position="262"/>
    </location>
</feature>
<feature type="region of interest" description="Disordered" evidence="1">
    <location>
        <begin position="443"/>
        <end position="470"/>
    </location>
</feature>